<proteinExistence type="predicted"/>
<accession>A0A0V1KYD7</accession>
<sequence length="60" mass="7409">MMMVRLGFFQFNFEDISKFKSFDMVKFSDRLVGRQSCYLLFIRSDQIIRWKLFRNFVPID</sequence>
<dbReference type="Proteomes" id="UP000054721">
    <property type="component" value="Unassembled WGS sequence"/>
</dbReference>
<evidence type="ECO:0000313" key="2">
    <source>
        <dbReference type="Proteomes" id="UP000054721"/>
    </source>
</evidence>
<dbReference type="OrthoDB" id="10571268at2759"/>
<dbReference type="AlphaFoldDB" id="A0A0V1KYD7"/>
<dbReference type="EMBL" id="JYDW01000196">
    <property type="protein sequence ID" value="KRZ52333.1"/>
    <property type="molecule type" value="Genomic_DNA"/>
</dbReference>
<organism evidence="1 2">
    <name type="scientific">Trichinella nativa</name>
    <dbReference type="NCBI Taxonomy" id="6335"/>
    <lineage>
        <taxon>Eukaryota</taxon>
        <taxon>Metazoa</taxon>
        <taxon>Ecdysozoa</taxon>
        <taxon>Nematoda</taxon>
        <taxon>Enoplea</taxon>
        <taxon>Dorylaimia</taxon>
        <taxon>Trichinellida</taxon>
        <taxon>Trichinellidae</taxon>
        <taxon>Trichinella</taxon>
    </lineage>
</organism>
<reference evidence="1 2" key="1">
    <citation type="submission" date="2015-05" db="EMBL/GenBank/DDBJ databases">
        <title>Evolution of Trichinella species and genotypes.</title>
        <authorList>
            <person name="Korhonen P.K."/>
            <person name="Edoardo P."/>
            <person name="Giuseppe L.R."/>
            <person name="Gasser R.B."/>
        </authorList>
    </citation>
    <scope>NUCLEOTIDE SEQUENCE [LARGE SCALE GENOMIC DNA]</scope>
    <source>
        <strain evidence="1">ISS10</strain>
    </source>
</reference>
<evidence type="ECO:0000313" key="1">
    <source>
        <dbReference type="EMBL" id="KRZ52333.1"/>
    </source>
</evidence>
<comment type="caution">
    <text evidence="1">The sequence shown here is derived from an EMBL/GenBank/DDBJ whole genome shotgun (WGS) entry which is preliminary data.</text>
</comment>
<keyword evidence="2" id="KW-1185">Reference proteome</keyword>
<name>A0A0V1KYD7_9BILA</name>
<gene>
    <name evidence="1" type="ORF">T02_3749</name>
</gene>
<protein>
    <submittedName>
        <fullName evidence="1">Uncharacterized protein</fullName>
    </submittedName>
</protein>